<evidence type="ECO:0000256" key="4">
    <source>
        <dbReference type="RuleBase" id="RU003495"/>
    </source>
</evidence>
<dbReference type="Pfam" id="PF03330">
    <property type="entry name" value="DPBB_1"/>
    <property type="match status" value="1"/>
</dbReference>
<dbReference type="EMBL" id="AOGK01000007">
    <property type="protein sequence ID" value="MDG5975513.1"/>
    <property type="molecule type" value="Genomic_DNA"/>
</dbReference>
<keyword evidence="1 3" id="KW-0456">Lyase</keyword>
<gene>
    <name evidence="3" type="primary">rlpA</name>
    <name evidence="7" type="ORF">H010_09646</name>
</gene>
<dbReference type="CDD" id="cd22268">
    <property type="entry name" value="DPBB_RlpA-like"/>
    <property type="match status" value="1"/>
</dbReference>
<comment type="function">
    <text evidence="3">Lytic transglycosylase with a strong preference for naked glycan strands that lack stem peptides.</text>
</comment>
<feature type="signal peptide" evidence="3">
    <location>
        <begin position="1"/>
        <end position="27"/>
    </location>
</feature>
<dbReference type="PANTHER" id="PTHR34183:SF8">
    <property type="entry name" value="ENDOLYTIC PEPTIDOGLYCAN TRANSGLYCOSYLASE RLPA-RELATED"/>
    <property type="match status" value="1"/>
</dbReference>
<name>A0A9X4SBJ5_9BURK</name>
<dbReference type="Gene3D" id="2.40.40.10">
    <property type="entry name" value="RlpA-like domain"/>
    <property type="match status" value="1"/>
</dbReference>
<dbReference type="PANTHER" id="PTHR34183">
    <property type="entry name" value="ENDOLYTIC PEPTIDOGLYCAN TRANSGLYCOSYLASE RLPA"/>
    <property type="match status" value="1"/>
</dbReference>
<feature type="domain" description="RlpA-like protein double-psi beta-barrel" evidence="6">
    <location>
        <begin position="95"/>
        <end position="182"/>
    </location>
</feature>
<dbReference type="RefSeq" id="WP_084236031.1">
    <property type="nucleotide sequence ID" value="NZ_AOGK01000007.1"/>
</dbReference>
<dbReference type="InterPro" id="IPR036908">
    <property type="entry name" value="RlpA-like_sf"/>
</dbReference>
<dbReference type="Proteomes" id="UP001152876">
    <property type="component" value="Unassembled WGS sequence"/>
</dbReference>
<dbReference type="GO" id="GO:0071555">
    <property type="term" value="P:cell wall organization"/>
    <property type="evidence" value="ECO:0007669"/>
    <property type="project" value="UniProtKB-KW"/>
</dbReference>
<dbReference type="GO" id="GO:0008932">
    <property type="term" value="F:lytic endotransglycosylase activity"/>
    <property type="evidence" value="ECO:0007669"/>
    <property type="project" value="UniProtKB-UniRule"/>
</dbReference>
<protein>
    <recommendedName>
        <fullName evidence="3">Endolytic peptidoglycan transglycosylase RlpA</fullName>
        <ecNumber evidence="3">4.2.2.-</ecNumber>
    </recommendedName>
</protein>
<dbReference type="AlphaFoldDB" id="A0A9X4SBJ5"/>
<dbReference type="GO" id="GO:0000270">
    <property type="term" value="P:peptidoglycan metabolic process"/>
    <property type="evidence" value="ECO:0007669"/>
    <property type="project" value="UniProtKB-UniRule"/>
</dbReference>
<dbReference type="HAMAP" id="MF_02071">
    <property type="entry name" value="RlpA"/>
    <property type="match status" value="1"/>
</dbReference>
<evidence type="ECO:0000313" key="7">
    <source>
        <dbReference type="EMBL" id="MDG5975513.1"/>
    </source>
</evidence>
<dbReference type="InterPro" id="IPR012997">
    <property type="entry name" value="RplA"/>
</dbReference>
<feature type="compositionally biased region" description="Low complexity" evidence="5">
    <location>
        <begin position="70"/>
        <end position="88"/>
    </location>
</feature>
<evidence type="ECO:0000256" key="1">
    <source>
        <dbReference type="ARBA" id="ARBA00023239"/>
    </source>
</evidence>
<feature type="compositionally biased region" description="Low complexity" evidence="5">
    <location>
        <begin position="48"/>
        <end position="62"/>
    </location>
</feature>
<comment type="similarity">
    <text evidence="3 4">Belongs to the RlpA family.</text>
</comment>
<evidence type="ECO:0000256" key="2">
    <source>
        <dbReference type="ARBA" id="ARBA00023316"/>
    </source>
</evidence>
<reference evidence="7" key="1">
    <citation type="submission" date="2013-01" db="EMBL/GenBank/DDBJ databases">
        <title>Genome draft of Hydrogenophaga taeniospiralis 2K1.</title>
        <authorList>
            <person name="Gomila M."/>
            <person name="Lalucat J."/>
        </authorList>
    </citation>
    <scope>NUCLEOTIDE SEQUENCE</scope>
    <source>
        <strain evidence="7">CCUG 15921</strain>
    </source>
</reference>
<dbReference type="InterPro" id="IPR009009">
    <property type="entry name" value="RlpA-like_DPBB"/>
</dbReference>
<evidence type="ECO:0000313" key="8">
    <source>
        <dbReference type="Proteomes" id="UP001152876"/>
    </source>
</evidence>
<accession>A0A9X4SBJ5</accession>
<dbReference type="OrthoDB" id="9779128at2"/>
<comment type="caution">
    <text evidence="7">The sequence shown here is derived from an EMBL/GenBank/DDBJ whole genome shotgun (WGS) entry which is preliminary data.</text>
</comment>
<dbReference type="InterPro" id="IPR034718">
    <property type="entry name" value="RlpA"/>
</dbReference>
<sequence precursor="true">MPTAPNPAAGRLRLAITLLAALVAACAGPSPVPVDAPDGQRPGPAVRSTAPPADLPATASTPSPAPGIPEPATAAVPPVDAAPAAPSAPDQLIDQGLASWYGKRFHGRRTASGERYDMHAFTAAHRTLPFGTRVRVRSVHTGKEVLVRINDRGPFRRGRVIDLSRAAINALGLRQRGVTTVELLRE</sequence>
<keyword evidence="2 3" id="KW-0961">Cell wall biogenesis/degradation</keyword>
<evidence type="ECO:0000256" key="5">
    <source>
        <dbReference type="SAM" id="MobiDB-lite"/>
    </source>
</evidence>
<feature type="region of interest" description="Disordered" evidence="5">
    <location>
        <begin position="33"/>
        <end position="88"/>
    </location>
</feature>
<evidence type="ECO:0000259" key="6">
    <source>
        <dbReference type="Pfam" id="PF03330"/>
    </source>
</evidence>
<evidence type="ECO:0000256" key="3">
    <source>
        <dbReference type="HAMAP-Rule" id="MF_02071"/>
    </source>
</evidence>
<keyword evidence="3" id="KW-0732">Signal</keyword>
<proteinExistence type="inferred from homology"/>
<dbReference type="NCBIfam" id="TIGR00413">
    <property type="entry name" value="rlpA"/>
    <property type="match status" value="1"/>
</dbReference>
<dbReference type="EC" id="4.2.2.-" evidence="3"/>
<organism evidence="7 8">
    <name type="scientific">Hydrogenophaga taeniospiralis CCUG 15921</name>
    <dbReference type="NCBI Taxonomy" id="1281780"/>
    <lineage>
        <taxon>Bacteria</taxon>
        <taxon>Pseudomonadati</taxon>
        <taxon>Pseudomonadota</taxon>
        <taxon>Betaproteobacteria</taxon>
        <taxon>Burkholderiales</taxon>
        <taxon>Comamonadaceae</taxon>
        <taxon>Hydrogenophaga</taxon>
    </lineage>
</organism>
<keyword evidence="8" id="KW-1185">Reference proteome</keyword>
<dbReference type="SUPFAM" id="SSF50685">
    <property type="entry name" value="Barwin-like endoglucanases"/>
    <property type="match status" value="1"/>
</dbReference>
<feature type="chain" id="PRO_5041030492" description="Endolytic peptidoglycan transglycosylase RlpA" evidence="3">
    <location>
        <begin position="28"/>
        <end position="186"/>
    </location>
</feature>
<keyword evidence="7" id="KW-0449">Lipoprotein</keyword>